<dbReference type="Pfam" id="PF12146">
    <property type="entry name" value="Hydrolase_4"/>
    <property type="match status" value="1"/>
</dbReference>
<comment type="caution">
    <text evidence="2">The sequence shown here is derived from an EMBL/GenBank/DDBJ whole genome shotgun (WGS) entry which is preliminary data.</text>
</comment>
<accession>A0ABY2ZP76</accession>
<dbReference type="Gene3D" id="3.40.50.1820">
    <property type="entry name" value="alpha/beta hydrolase"/>
    <property type="match status" value="1"/>
</dbReference>
<dbReference type="Proteomes" id="UP000315469">
    <property type="component" value="Unassembled WGS sequence"/>
</dbReference>
<name>A0ABY2ZP76_9GAMM</name>
<keyword evidence="3" id="KW-1185">Reference proteome</keyword>
<sequence>MIDFARFIERFEQLNAQLLPPAKVIERQLNGLYIREYEPKTIVDEVLIVYHGGGVNSDAGYDILARQLSSALSVYVYLIDLRGHGRSTGIRGDASSPEQIWQDVDEVIDYARASFNDARVHLLGHSSGGGMLINYFTQYSLSRKVESLILLAPALGPFSPPNLNRDSSITFASINRWSFIINAMSGGFLCGHSTGVRLKFPCEVLNSRPDFVQTYSVNMANALTPRNPARQLKAISIPLTIMLAEHDELFDVSRMDEFFRSCGNPHLTRRIVEGSTHLECIFELTDILREHFRRLSSMTDYKHE</sequence>
<dbReference type="InterPro" id="IPR051044">
    <property type="entry name" value="MAG_DAG_Lipase"/>
</dbReference>
<keyword evidence="2" id="KW-0378">Hydrolase</keyword>
<dbReference type="EMBL" id="VHJB01000061">
    <property type="protein sequence ID" value="TPV37140.1"/>
    <property type="molecule type" value="Genomic_DNA"/>
</dbReference>
<evidence type="ECO:0000259" key="1">
    <source>
        <dbReference type="Pfam" id="PF12146"/>
    </source>
</evidence>
<feature type="domain" description="Serine aminopeptidase S33" evidence="1">
    <location>
        <begin position="44"/>
        <end position="277"/>
    </location>
</feature>
<dbReference type="PANTHER" id="PTHR11614">
    <property type="entry name" value="PHOSPHOLIPASE-RELATED"/>
    <property type="match status" value="1"/>
</dbReference>
<dbReference type="InterPro" id="IPR022742">
    <property type="entry name" value="Hydrolase_4"/>
</dbReference>
<evidence type="ECO:0000313" key="3">
    <source>
        <dbReference type="Proteomes" id="UP000315469"/>
    </source>
</evidence>
<evidence type="ECO:0000313" key="2">
    <source>
        <dbReference type="EMBL" id="TPV37140.1"/>
    </source>
</evidence>
<dbReference type="InterPro" id="IPR029058">
    <property type="entry name" value="AB_hydrolase_fold"/>
</dbReference>
<dbReference type="RefSeq" id="WP_110411882.1">
    <property type="nucleotide sequence ID" value="NZ_CP045721.1"/>
</dbReference>
<organism evidence="2 3">
    <name type="scientific">Pantoea eucalypti</name>
    <dbReference type="NCBI Taxonomy" id="470933"/>
    <lineage>
        <taxon>Bacteria</taxon>
        <taxon>Pseudomonadati</taxon>
        <taxon>Pseudomonadota</taxon>
        <taxon>Gammaproteobacteria</taxon>
        <taxon>Enterobacterales</taxon>
        <taxon>Erwiniaceae</taxon>
        <taxon>Pantoea</taxon>
    </lineage>
</organism>
<proteinExistence type="predicted"/>
<gene>
    <name evidence="2" type="ORF">FJW02_09475</name>
</gene>
<protein>
    <submittedName>
        <fullName evidence="2">Alpha/beta hydrolase</fullName>
    </submittedName>
</protein>
<dbReference type="GO" id="GO:0016787">
    <property type="term" value="F:hydrolase activity"/>
    <property type="evidence" value="ECO:0007669"/>
    <property type="project" value="UniProtKB-KW"/>
</dbReference>
<dbReference type="SUPFAM" id="SSF53474">
    <property type="entry name" value="alpha/beta-Hydrolases"/>
    <property type="match status" value="1"/>
</dbReference>
<reference evidence="2 3" key="1">
    <citation type="submission" date="2019-06" db="EMBL/GenBank/DDBJ databases">
        <title>Taxogenomics and systematics of the genus Pantoea.</title>
        <authorList>
            <person name="Tambong J.T."/>
        </authorList>
    </citation>
    <scope>NUCLEOTIDE SEQUENCE [LARGE SCALE GENOMIC DNA]</scope>
    <source>
        <strain evidence="2 3">LMG 24197</strain>
    </source>
</reference>
<dbReference type="GeneID" id="90523045"/>